<dbReference type="GO" id="GO:0009117">
    <property type="term" value="P:nucleotide metabolic process"/>
    <property type="evidence" value="ECO:0007669"/>
    <property type="project" value="UniProtKB-KW"/>
</dbReference>
<accession>A0A2T3GBE8</accession>
<dbReference type="CDD" id="cd00555">
    <property type="entry name" value="Maf"/>
    <property type="match status" value="1"/>
</dbReference>
<evidence type="ECO:0000259" key="4">
    <source>
        <dbReference type="PROSITE" id="PS51462"/>
    </source>
</evidence>
<reference evidence="5 6" key="2">
    <citation type="submission" date="2018-03" db="EMBL/GenBank/DDBJ databases">
        <title>The comparative genomics of Bifidobacterium callitrichos reflects dietary carbohydrate utilization within the common marmoset gut.</title>
        <authorList>
            <person name="Rani A."/>
        </authorList>
    </citation>
    <scope>NUCLEOTIDE SEQUENCE [LARGE SCALE GENOMIC DNA]</scope>
    <source>
        <strain evidence="5 6">UMA51805</strain>
    </source>
</reference>
<dbReference type="Proteomes" id="UP000240228">
    <property type="component" value="Unassembled WGS sequence"/>
</dbReference>
<dbReference type="Gene3D" id="3.90.79.10">
    <property type="entry name" value="Nucleoside Triphosphate Pyrophosphohydrolase"/>
    <property type="match status" value="1"/>
</dbReference>
<dbReference type="Pfam" id="PF02545">
    <property type="entry name" value="Maf"/>
    <property type="match status" value="1"/>
</dbReference>
<dbReference type="InterPro" id="IPR015797">
    <property type="entry name" value="NUDIX_hydrolase-like_dom_sf"/>
</dbReference>
<protein>
    <recommendedName>
        <fullName evidence="3">Nucleoside triphosphate pyrophosphatase</fullName>
        <ecNumber evidence="3">3.6.1.9</ecNumber>
    </recommendedName>
    <alternativeName>
        <fullName evidence="3">Nucleotide pyrophosphatase</fullName>
        <shortName evidence="3">Nucleotide PPase</shortName>
    </alternativeName>
</protein>
<comment type="caution">
    <text evidence="3">Lacks conserved residue(s) required for the propagation of feature annotation.</text>
</comment>
<keyword evidence="3" id="KW-0963">Cytoplasm</keyword>
<gene>
    <name evidence="5" type="ORF">CPA40_03785</name>
</gene>
<dbReference type="HAMAP" id="MF_00528">
    <property type="entry name" value="Maf"/>
    <property type="match status" value="1"/>
</dbReference>
<dbReference type="PANTHER" id="PTHR43213">
    <property type="entry name" value="BIFUNCTIONAL DTTP/UTP PYROPHOSPHATASE/METHYLTRANSFERASE PROTEIN-RELATED"/>
    <property type="match status" value="1"/>
</dbReference>
<dbReference type="GO" id="GO:0005737">
    <property type="term" value="C:cytoplasm"/>
    <property type="evidence" value="ECO:0007669"/>
    <property type="project" value="UniProtKB-SubCell"/>
</dbReference>
<keyword evidence="6" id="KW-1185">Reference proteome</keyword>
<keyword evidence="3" id="KW-0546">Nucleotide metabolism</keyword>
<feature type="domain" description="Nudix hydrolase" evidence="4">
    <location>
        <begin position="341"/>
        <end position="478"/>
    </location>
</feature>
<dbReference type="SUPFAM" id="SSF52972">
    <property type="entry name" value="ITPase-like"/>
    <property type="match status" value="2"/>
</dbReference>
<proteinExistence type="inferred from homology"/>
<comment type="similarity">
    <text evidence="3">Belongs to the Maf family.</text>
</comment>
<dbReference type="SUPFAM" id="SSF55811">
    <property type="entry name" value="Nudix"/>
    <property type="match status" value="1"/>
</dbReference>
<comment type="catalytic activity">
    <reaction evidence="3">
        <text>a ribonucleoside 5'-triphosphate + H2O = a ribonucleoside 5'-phosphate + diphosphate + H(+)</text>
        <dbReference type="Rhea" id="RHEA:23996"/>
        <dbReference type="ChEBI" id="CHEBI:15377"/>
        <dbReference type="ChEBI" id="CHEBI:15378"/>
        <dbReference type="ChEBI" id="CHEBI:33019"/>
        <dbReference type="ChEBI" id="CHEBI:58043"/>
        <dbReference type="ChEBI" id="CHEBI:61557"/>
        <dbReference type="EC" id="3.6.1.9"/>
    </reaction>
</comment>
<dbReference type="Gene3D" id="3.90.950.10">
    <property type="match status" value="1"/>
</dbReference>
<keyword evidence="2 3" id="KW-0378">Hydrolase</keyword>
<dbReference type="PROSITE" id="PS51462">
    <property type="entry name" value="NUDIX"/>
    <property type="match status" value="1"/>
</dbReference>
<evidence type="ECO:0000313" key="5">
    <source>
        <dbReference type="EMBL" id="PST46793.1"/>
    </source>
</evidence>
<comment type="caution">
    <text evidence="5">The sequence shown here is derived from an EMBL/GenBank/DDBJ whole genome shotgun (WGS) entry which is preliminary data.</text>
</comment>
<comment type="subcellular location">
    <subcellularLocation>
        <location evidence="3">Cytoplasm</location>
    </subcellularLocation>
</comment>
<evidence type="ECO:0000313" key="6">
    <source>
        <dbReference type="Proteomes" id="UP000240228"/>
    </source>
</evidence>
<organism evidence="5 6">
    <name type="scientific">Bifidobacterium callitrichos</name>
    <dbReference type="NCBI Taxonomy" id="762209"/>
    <lineage>
        <taxon>Bacteria</taxon>
        <taxon>Bacillati</taxon>
        <taxon>Actinomycetota</taxon>
        <taxon>Actinomycetes</taxon>
        <taxon>Bifidobacteriales</taxon>
        <taxon>Bifidobacteriaceae</taxon>
        <taxon>Bifidobacterium</taxon>
    </lineage>
</organism>
<dbReference type="PROSITE" id="PS00893">
    <property type="entry name" value="NUDIX_BOX"/>
    <property type="match status" value="1"/>
</dbReference>
<comment type="catalytic activity">
    <reaction evidence="3">
        <text>a 2'-deoxyribonucleoside 5'-triphosphate + H2O = a 2'-deoxyribonucleoside 5'-phosphate + diphosphate + H(+)</text>
        <dbReference type="Rhea" id="RHEA:44644"/>
        <dbReference type="ChEBI" id="CHEBI:15377"/>
        <dbReference type="ChEBI" id="CHEBI:15378"/>
        <dbReference type="ChEBI" id="CHEBI:33019"/>
        <dbReference type="ChEBI" id="CHEBI:61560"/>
        <dbReference type="ChEBI" id="CHEBI:65317"/>
        <dbReference type="EC" id="3.6.1.9"/>
    </reaction>
</comment>
<dbReference type="EC" id="3.6.1.9" evidence="3"/>
<dbReference type="GO" id="GO:0047429">
    <property type="term" value="F:nucleoside triphosphate diphosphatase activity"/>
    <property type="evidence" value="ECO:0007669"/>
    <property type="project" value="UniProtKB-EC"/>
</dbReference>
<evidence type="ECO:0000256" key="3">
    <source>
        <dbReference type="HAMAP-Rule" id="MF_00528"/>
    </source>
</evidence>
<dbReference type="InterPro" id="IPR029001">
    <property type="entry name" value="ITPase-like_fam"/>
</dbReference>
<sequence length="488" mass="52345">MSVPVILASKSRPRRDVLYSAGVCPTIRVSHVDEPAALEDFAREHGVTVDDLSVGQRVTVLAGAKADAVYRAYREVAATAAAATGERVIAYPLRAEEVIAEDEARETAGSSASAEAAASAVPELIDYSKDTIATTRDFSGVDIPTVTEPISNVVALQPGLTRAEVGPLIIGCDSMFLMDGECYGKPHSADVARERLRRMSGATGELWTGHCVIDFASGRVARGASRAIVHFAEFSAHDIERYIATGEPLEVAGSFTLEGFGGAFIESIEGDPHGVIGISLPLLRRLVGELGVAWTDLWNVVRGESEPGVLGADGKELPPKENVHQPGDGWVDCACGRKHWGTNGASGILLARRNPRTGEVTHVVMQHRAKWSAEGGTWGIPGGATADGESPIEGALRESYEEANITPEDIEVVGSYREDHGPWAYTTVFAFERPGRAVLPHANDDESMEIAWMPLARIPDLKLLTAMKTDWPRFEARLKSLSAAYQGR</sequence>
<evidence type="ECO:0000256" key="1">
    <source>
        <dbReference type="ARBA" id="ARBA00001968"/>
    </source>
</evidence>
<dbReference type="AlphaFoldDB" id="A0A2T3GBE8"/>
<feature type="active site" description="Proton acceptor" evidence="3">
    <location>
        <position position="173"/>
    </location>
</feature>
<dbReference type="InterPro" id="IPR020084">
    <property type="entry name" value="NUDIX_hydrolase_CS"/>
</dbReference>
<dbReference type="InterPro" id="IPR000086">
    <property type="entry name" value="NUDIX_hydrolase_dom"/>
</dbReference>
<name>A0A2T3GBE8_9BIFI</name>
<dbReference type="Pfam" id="PF00293">
    <property type="entry name" value="NUDIX"/>
    <property type="match status" value="1"/>
</dbReference>
<dbReference type="PANTHER" id="PTHR43213:SF5">
    <property type="entry name" value="BIFUNCTIONAL DTTP_UTP PYROPHOSPHATASE_METHYLTRANSFERASE PROTEIN-RELATED"/>
    <property type="match status" value="1"/>
</dbReference>
<dbReference type="InterPro" id="IPR003697">
    <property type="entry name" value="Maf-like"/>
</dbReference>
<dbReference type="EMBL" id="NWTX01000004">
    <property type="protein sequence ID" value="PST46793.1"/>
    <property type="molecule type" value="Genomic_DNA"/>
</dbReference>
<comment type="function">
    <text evidence="3">Nucleoside triphosphate pyrophosphatase. May have a dual role in cell division arrest and in preventing the incorporation of modified nucleotides into cellular nucleic acids.</text>
</comment>
<comment type="cofactor">
    <cofactor evidence="1 3">
        <name>a divalent metal cation</name>
        <dbReference type="ChEBI" id="CHEBI:60240"/>
    </cofactor>
</comment>
<evidence type="ECO:0000256" key="2">
    <source>
        <dbReference type="ARBA" id="ARBA00022801"/>
    </source>
</evidence>
<reference evidence="6" key="1">
    <citation type="submission" date="2017-09" db="EMBL/GenBank/DDBJ databases">
        <authorList>
            <person name="Sela D.A."/>
            <person name="Albert K."/>
        </authorList>
    </citation>
    <scope>NUCLEOTIDE SEQUENCE [LARGE SCALE GENOMIC DNA]</scope>
    <source>
        <strain evidence="6">UMA51805</strain>
    </source>
</reference>